<feature type="region of interest" description="Disordered" evidence="1">
    <location>
        <begin position="136"/>
        <end position="158"/>
    </location>
</feature>
<evidence type="ECO:0000313" key="3">
    <source>
        <dbReference type="Proteomes" id="UP001605036"/>
    </source>
</evidence>
<evidence type="ECO:0000313" key="2">
    <source>
        <dbReference type="EMBL" id="KAL2643768.1"/>
    </source>
</evidence>
<organism evidence="2 3">
    <name type="scientific">Riccia fluitans</name>
    <dbReference type="NCBI Taxonomy" id="41844"/>
    <lineage>
        <taxon>Eukaryota</taxon>
        <taxon>Viridiplantae</taxon>
        <taxon>Streptophyta</taxon>
        <taxon>Embryophyta</taxon>
        <taxon>Marchantiophyta</taxon>
        <taxon>Marchantiopsida</taxon>
        <taxon>Marchantiidae</taxon>
        <taxon>Marchantiales</taxon>
        <taxon>Ricciaceae</taxon>
        <taxon>Riccia</taxon>
    </lineage>
</organism>
<reference evidence="2 3" key="1">
    <citation type="submission" date="2024-09" db="EMBL/GenBank/DDBJ databases">
        <title>Chromosome-scale assembly of Riccia fluitans.</title>
        <authorList>
            <person name="Paukszto L."/>
            <person name="Sawicki J."/>
            <person name="Karawczyk K."/>
            <person name="Piernik-Szablinska J."/>
            <person name="Szczecinska M."/>
            <person name="Mazdziarz M."/>
        </authorList>
    </citation>
    <scope>NUCLEOTIDE SEQUENCE [LARGE SCALE GENOMIC DNA]</scope>
    <source>
        <strain evidence="2">Rf_01</strain>
        <tissue evidence="2">Aerial parts of the thallus</tissue>
    </source>
</reference>
<dbReference type="AlphaFoldDB" id="A0ABD1Z7K0"/>
<comment type="caution">
    <text evidence="2">The sequence shown here is derived from an EMBL/GenBank/DDBJ whole genome shotgun (WGS) entry which is preliminary data.</text>
</comment>
<sequence length="158" mass="18002">MFRPSFSAATGVAKRLRFHNVLHKKDKLPAPVRYLHPYSELSSPSVDSTSSSTGTDRIHHSSRCSGNSRAFADTLMEQQRQQLVQAFGIIDKNRDGEKIFSRGAERALWRICSPARFRRRSFELWVQQRVDVDGDGNRSAGVHELSTRETRLGPTRLY</sequence>
<evidence type="ECO:0000256" key="1">
    <source>
        <dbReference type="SAM" id="MobiDB-lite"/>
    </source>
</evidence>
<name>A0ABD1Z7K0_9MARC</name>
<gene>
    <name evidence="2" type="ORF">R1flu_011355</name>
</gene>
<evidence type="ECO:0008006" key="4">
    <source>
        <dbReference type="Google" id="ProtNLM"/>
    </source>
</evidence>
<proteinExistence type="predicted"/>
<dbReference type="EMBL" id="JBHFFA010000002">
    <property type="protein sequence ID" value="KAL2643768.1"/>
    <property type="molecule type" value="Genomic_DNA"/>
</dbReference>
<accession>A0ABD1Z7K0</accession>
<feature type="compositionally biased region" description="Low complexity" evidence="1">
    <location>
        <begin position="40"/>
        <end position="52"/>
    </location>
</feature>
<feature type="region of interest" description="Disordered" evidence="1">
    <location>
        <begin position="40"/>
        <end position="65"/>
    </location>
</feature>
<protein>
    <recommendedName>
        <fullName evidence="4">EF-hand domain-containing protein</fullName>
    </recommendedName>
</protein>
<dbReference type="Proteomes" id="UP001605036">
    <property type="component" value="Unassembled WGS sequence"/>
</dbReference>
<keyword evidence="3" id="KW-1185">Reference proteome</keyword>